<evidence type="ECO:0000256" key="4">
    <source>
        <dbReference type="ARBA" id="ARBA00009759"/>
    </source>
</evidence>
<evidence type="ECO:0000256" key="2">
    <source>
        <dbReference type="ARBA" id="ARBA00001946"/>
    </source>
</evidence>
<evidence type="ECO:0000256" key="8">
    <source>
        <dbReference type="ARBA" id="ARBA00049158"/>
    </source>
</evidence>
<comment type="cofactor">
    <cofactor evidence="2 10 11">
        <name>Mg(2+)</name>
        <dbReference type="ChEBI" id="CHEBI:18420"/>
    </cofactor>
</comment>
<dbReference type="STRING" id="1072256.CUTER_06370"/>
<dbReference type="GO" id="GO:0006020">
    <property type="term" value="P:inositol metabolic process"/>
    <property type="evidence" value="ECO:0007669"/>
    <property type="project" value="TreeGrafter"/>
</dbReference>
<dbReference type="PROSITE" id="PS00629">
    <property type="entry name" value="IMP_1"/>
    <property type="match status" value="1"/>
</dbReference>
<dbReference type="CDD" id="cd01639">
    <property type="entry name" value="IMPase"/>
    <property type="match status" value="1"/>
</dbReference>
<comment type="pathway">
    <text evidence="3">Amino-acid biosynthesis; L-histidine biosynthesis; L-histidine from 5-phospho-alpha-D-ribose 1-diphosphate: step 8/9.</text>
</comment>
<organism evidence="12 13">
    <name type="scientific">Corynebacterium uterequi</name>
    <dbReference type="NCBI Taxonomy" id="1072256"/>
    <lineage>
        <taxon>Bacteria</taxon>
        <taxon>Bacillati</taxon>
        <taxon>Actinomycetota</taxon>
        <taxon>Actinomycetes</taxon>
        <taxon>Mycobacteriales</taxon>
        <taxon>Corynebacteriaceae</taxon>
        <taxon>Corynebacterium</taxon>
    </lineage>
</organism>
<dbReference type="Gene3D" id="3.40.190.80">
    <property type="match status" value="1"/>
</dbReference>
<dbReference type="EC" id="3.1.3.25" evidence="11"/>
<feature type="binding site" evidence="10">
    <location>
        <position position="83"/>
    </location>
    <ligand>
        <name>Mg(2+)</name>
        <dbReference type="ChEBI" id="CHEBI:18420"/>
        <label>1</label>
        <note>catalytic</note>
    </ligand>
</feature>
<dbReference type="FunFam" id="3.30.540.10:FF:000003">
    <property type="entry name" value="Inositol-1-monophosphatase"/>
    <property type="match status" value="1"/>
</dbReference>
<dbReference type="InterPro" id="IPR000760">
    <property type="entry name" value="Inositol_monophosphatase-like"/>
</dbReference>
<dbReference type="Pfam" id="PF00459">
    <property type="entry name" value="Inositol_P"/>
    <property type="match status" value="1"/>
</dbReference>
<comment type="catalytic activity">
    <reaction evidence="1 11">
        <text>a myo-inositol phosphate + H2O = myo-inositol + phosphate</text>
        <dbReference type="Rhea" id="RHEA:24056"/>
        <dbReference type="ChEBI" id="CHEBI:15377"/>
        <dbReference type="ChEBI" id="CHEBI:17268"/>
        <dbReference type="ChEBI" id="CHEBI:43474"/>
        <dbReference type="ChEBI" id="CHEBI:84139"/>
        <dbReference type="EC" id="3.1.3.25"/>
    </reaction>
</comment>
<dbReference type="GO" id="GO:0046854">
    <property type="term" value="P:phosphatidylinositol phosphate biosynthetic process"/>
    <property type="evidence" value="ECO:0007669"/>
    <property type="project" value="InterPro"/>
</dbReference>
<keyword evidence="7 10" id="KW-0460">Magnesium</keyword>
<dbReference type="Proteomes" id="UP000035548">
    <property type="component" value="Chromosome"/>
</dbReference>
<accession>A0A0G3HH60</accession>
<feature type="binding site" evidence="10">
    <location>
        <position position="101"/>
    </location>
    <ligand>
        <name>Mg(2+)</name>
        <dbReference type="ChEBI" id="CHEBI:18420"/>
        <label>1</label>
        <note>catalytic</note>
    </ligand>
</feature>
<evidence type="ECO:0000256" key="5">
    <source>
        <dbReference type="ARBA" id="ARBA00022723"/>
    </source>
</evidence>
<dbReference type="EMBL" id="CP011546">
    <property type="protein sequence ID" value="AKK11263.1"/>
    <property type="molecule type" value="Genomic_DNA"/>
</dbReference>
<evidence type="ECO:0000256" key="7">
    <source>
        <dbReference type="ARBA" id="ARBA00022842"/>
    </source>
</evidence>
<dbReference type="PRINTS" id="PR00377">
    <property type="entry name" value="IMPHPHTASES"/>
</dbReference>
<evidence type="ECO:0000313" key="13">
    <source>
        <dbReference type="Proteomes" id="UP000035548"/>
    </source>
</evidence>
<dbReference type="AlphaFoldDB" id="A0A0G3HH60"/>
<proteinExistence type="inferred from homology"/>
<feature type="binding site" evidence="10">
    <location>
        <position position="230"/>
    </location>
    <ligand>
        <name>Mg(2+)</name>
        <dbReference type="ChEBI" id="CHEBI:18420"/>
        <label>1</label>
        <note>catalytic</note>
    </ligand>
</feature>
<evidence type="ECO:0000313" key="12">
    <source>
        <dbReference type="EMBL" id="AKK11263.1"/>
    </source>
</evidence>
<dbReference type="GO" id="GO:0046872">
    <property type="term" value="F:metal ion binding"/>
    <property type="evidence" value="ECO:0007669"/>
    <property type="project" value="UniProtKB-KW"/>
</dbReference>
<dbReference type="KEGG" id="cut:CUTER_06370"/>
<comment type="similarity">
    <text evidence="4 11">Belongs to the inositol monophosphatase superfamily.</text>
</comment>
<dbReference type="RefSeq" id="WP_236684682.1">
    <property type="nucleotide sequence ID" value="NZ_CP011546.1"/>
</dbReference>
<dbReference type="SUPFAM" id="SSF56655">
    <property type="entry name" value="Carbohydrate phosphatase"/>
    <property type="match status" value="1"/>
</dbReference>
<sequence length="286" mass="29730">MDKNNFVSVDPQQLRDLARGWAREAAGLIQSRRAELSDGGDIRDHTKTKSTQVDPVTIVDMAAEEFIVGAIRSMRPDDGIIGEEGTNRASTSGVSWVIDPIDGTVNFIYGIPQYAVSVAAAVDGHVVAGAVINVVSGDLYSAAAGAGATVERSGKTIELKANPVEDLRLALVSTGFAYTPTRRAHQGAIVAQLLGTVRDIRRMGAAALDLCAVAEGRVDAYYEHGINSWDYAAGSLIASEAGAVVVTPPLTALGAEGNRTLACAPGIATEFLTLLEELGGAGTLPA</sequence>
<dbReference type="GO" id="GO:0007165">
    <property type="term" value="P:signal transduction"/>
    <property type="evidence" value="ECO:0007669"/>
    <property type="project" value="TreeGrafter"/>
</dbReference>
<gene>
    <name evidence="12" type="primary">suhB</name>
    <name evidence="12" type="ORF">CUTER_06370</name>
</gene>
<dbReference type="InterPro" id="IPR020550">
    <property type="entry name" value="Inositol_monophosphatase_CS"/>
</dbReference>
<dbReference type="PANTHER" id="PTHR20854">
    <property type="entry name" value="INOSITOL MONOPHOSPHATASE"/>
    <property type="match status" value="1"/>
</dbReference>
<dbReference type="InterPro" id="IPR033942">
    <property type="entry name" value="IMPase"/>
</dbReference>
<keyword evidence="13" id="KW-1185">Reference proteome</keyword>
<evidence type="ECO:0000256" key="10">
    <source>
        <dbReference type="PIRSR" id="PIRSR600760-2"/>
    </source>
</evidence>
<dbReference type="GO" id="GO:0008934">
    <property type="term" value="F:inositol monophosphate 1-phosphatase activity"/>
    <property type="evidence" value="ECO:0007669"/>
    <property type="project" value="InterPro"/>
</dbReference>
<dbReference type="PANTHER" id="PTHR20854:SF4">
    <property type="entry name" value="INOSITOL-1-MONOPHOSPHATASE-RELATED"/>
    <property type="match status" value="1"/>
</dbReference>
<evidence type="ECO:0000256" key="11">
    <source>
        <dbReference type="RuleBase" id="RU364068"/>
    </source>
</evidence>
<feature type="binding site" evidence="10">
    <location>
        <position position="102"/>
    </location>
    <ligand>
        <name>Mg(2+)</name>
        <dbReference type="ChEBI" id="CHEBI:18420"/>
        <label>1</label>
        <note>catalytic</note>
    </ligand>
</feature>
<dbReference type="PATRIC" id="fig|1072256.5.peg.1258"/>
<keyword evidence="6 11" id="KW-0378">Hydrolase</keyword>
<name>A0A0G3HH60_9CORY</name>
<dbReference type="PROSITE" id="PS00630">
    <property type="entry name" value="IMP_2"/>
    <property type="match status" value="1"/>
</dbReference>
<dbReference type="Gene3D" id="3.30.540.10">
    <property type="entry name" value="Fructose-1,6-Bisphosphatase, subunit A, domain 1"/>
    <property type="match status" value="1"/>
</dbReference>
<dbReference type="GO" id="GO:0004401">
    <property type="term" value="F:histidinol-phosphatase activity"/>
    <property type="evidence" value="ECO:0007669"/>
    <property type="project" value="UniProtKB-EC"/>
</dbReference>
<comment type="catalytic activity">
    <reaction evidence="8">
        <text>L-histidinol phosphate + H2O = L-histidinol + phosphate</text>
        <dbReference type="Rhea" id="RHEA:14465"/>
        <dbReference type="ChEBI" id="CHEBI:15377"/>
        <dbReference type="ChEBI" id="CHEBI:43474"/>
        <dbReference type="ChEBI" id="CHEBI:57699"/>
        <dbReference type="ChEBI" id="CHEBI:57980"/>
        <dbReference type="EC" id="3.1.3.15"/>
    </reaction>
</comment>
<comment type="function">
    <text evidence="9">Catalyzes the dephosphorylation of histidinol-phosphate to histidinol, the direct precursor of histidine.</text>
</comment>
<evidence type="ECO:0000256" key="6">
    <source>
        <dbReference type="ARBA" id="ARBA00022801"/>
    </source>
</evidence>
<evidence type="ECO:0000256" key="9">
    <source>
        <dbReference type="ARBA" id="ARBA00053547"/>
    </source>
</evidence>
<keyword evidence="5 10" id="KW-0479">Metal-binding</keyword>
<dbReference type="InterPro" id="IPR020583">
    <property type="entry name" value="Inositol_monoP_metal-BS"/>
</dbReference>
<protein>
    <recommendedName>
        <fullName evidence="11">Inositol-1-monophosphatase</fullName>
        <ecNumber evidence="11">3.1.3.25</ecNumber>
    </recommendedName>
</protein>
<evidence type="ECO:0000256" key="3">
    <source>
        <dbReference type="ARBA" id="ARBA00004970"/>
    </source>
</evidence>
<reference evidence="12" key="1">
    <citation type="journal article" date="2015" name="Genome Announc.">
        <title>Virulence Factor Genes Detected in the Complete Genome Sequence of Corynebacterium uterequi DSM 45634, Isolated from the Uterus of a Maiden Mare.</title>
        <authorList>
            <person name="Ruckert C."/>
            <person name="Kriete M."/>
            <person name="Jaenicke S."/>
            <person name="Winkler A."/>
            <person name="Tauch A."/>
        </authorList>
    </citation>
    <scope>NUCLEOTIDE SEQUENCE [LARGE SCALE GENOMIC DNA]</scope>
    <source>
        <strain evidence="12">DSM 45634</strain>
    </source>
</reference>
<feature type="binding site" evidence="10">
    <location>
        <position position="99"/>
    </location>
    <ligand>
        <name>Mg(2+)</name>
        <dbReference type="ChEBI" id="CHEBI:18420"/>
        <label>1</label>
        <note>catalytic</note>
    </ligand>
</feature>
<evidence type="ECO:0000256" key="1">
    <source>
        <dbReference type="ARBA" id="ARBA00001033"/>
    </source>
</evidence>